<keyword evidence="2" id="KW-1185">Reference proteome</keyword>
<reference evidence="1" key="1">
    <citation type="submission" date="2021-02" db="EMBL/GenBank/DDBJ databases">
        <authorList>
            <person name="Dougan E. K."/>
            <person name="Rhodes N."/>
            <person name="Thang M."/>
            <person name="Chan C."/>
        </authorList>
    </citation>
    <scope>NUCLEOTIDE SEQUENCE</scope>
</reference>
<gene>
    <name evidence="1" type="ORF">PGLA1383_LOCUS39585</name>
</gene>
<dbReference type="AlphaFoldDB" id="A0A813GAX2"/>
<proteinExistence type="predicted"/>
<dbReference type="Proteomes" id="UP000654075">
    <property type="component" value="Unassembled WGS sequence"/>
</dbReference>
<dbReference type="EMBL" id="CAJNNV010027888">
    <property type="protein sequence ID" value="CAE8622076.1"/>
    <property type="molecule type" value="Genomic_DNA"/>
</dbReference>
<protein>
    <submittedName>
        <fullName evidence="1">Uncharacterized protein</fullName>
    </submittedName>
</protein>
<organism evidence="1 2">
    <name type="scientific">Polarella glacialis</name>
    <name type="common">Dinoflagellate</name>
    <dbReference type="NCBI Taxonomy" id="89957"/>
    <lineage>
        <taxon>Eukaryota</taxon>
        <taxon>Sar</taxon>
        <taxon>Alveolata</taxon>
        <taxon>Dinophyceae</taxon>
        <taxon>Suessiales</taxon>
        <taxon>Suessiaceae</taxon>
        <taxon>Polarella</taxon>
    </lineage>
</organism>
<sequence>PRLQLLASPQLRGLQGEALRDPVLERQFSLGEPLTDKATSIILAPSKHCHSWKQKAAREARASMESSGLELFGEIVSRAIAAWCAASLDVKREGSQPHLAARGRPAAYGEADGDFRWLPPVFVEHDRSPHAERQALLAVLSQVQSLQT</sequence>
<evidence type="ECO:0000313" key="2">
    <source>
        <dbReference type="Proteomes" id="UP000654075"/>
    </source>
</evidence>
<accession>A0A813GAX2</accession>
<name>A0A813GAX2_POLGL</name>
<evidence type="ECO:0000313" key="1">
    <source>
        <dbReference type="EMBL" id="CAE8622076.1"/>
    </source>
</evidence>
<dbReference type="OrthoDB" id="434344at2759"/>
<comment type="caution">
    <text evidence="1">The sequence shown here is derived from an EMBL/GenBank/DDBJ whole genome shotgun (WGS) entry which is preliminary data.</text>
</comment>
<feature type="non-terminal residue" evidence="1">
    <location>
        <position position="1"/>
    </location>
</feature>